<evidence type="ECO:0000259" key="1">
    <source>
        <dbReference type="PROSITE" id="PS51208"/>
    </source>
</evidence>
<gene>
    <name evidence="2" type="ORF">QVN42_07865</name>
</gene>
<sequence>MEKKHIKTQVFSCNETAAITHYPLAKISAFIILTCGVSGSTSVQAEYTDMVSGANVVRTGEVIHSGNRQTVENGGESRDATINQRGVQIVRKNGTTYSTTINKDGLQRLYANGTANFTTINPGGEQEIQLQGLAKNTKINGGAQTIHAAGNATHTVIAQNGTQSIQNEGLAYGTTIESGNLHVAKGGTAAHSTVKGSGSLNVNAGGQLTGKTLILEQGKLNFNAESPEDVLRSDGQLIFQRDDYTLDFGLGGSSLGAVVQNSPGKTLTLTKPSHYHSETRIEQGTVKAAEKHVLSPNSPFATYPKATLDLGAFDQKLIALNNNGTVNFGNSDKSGTTLIVTGDYGSHFGLLQMNATLGDDNSPADKLIVEGNTSGHTYVQVNNLGGSGAKTLNGIELIKVAGKSAGIFSQRGRIVAGSYDYQLQRGAGDNQRNWYLNSRHTYLPRSLPEPDLPPPPPPPVVVFTPSAPQAPIDKPVPAYAPFTPLVTQSVIGEDILSGNTQRVSGGGITYFNSVQSGGRQWIQKDGVSNNTLIQGGTQSIENGGIANNTIITPAGGELKVLAGGVANNAGILGRGYLHIASGGVLTGRTQIKEQGQITFAPSNSQDALQNNGELLFELDQLSTLDFSVGGRGGLTLNSPGNNLSLTTANSYQGLTRVQRGTLIAGGFVQDANNNIIRADRENRFSPDSAHVIEQMGTLHLGGANQTIRLLYNVGTVNFGNSINNQLTITGDYIGDDSLLRMNARLSDDSSAANKLIIGGNTHGKTRVLVNNLGGSGAKTLNGIELITVAGRSDGVFVKNNRIVAGSYEYDLHRGSDDNQSNWYLSSNLTDDNTMAISTMAISGLASEESGLDTPLAPIPIDTDVLTDVVPETNNSGTPHVVVPETNVPEINSGNTPLVIEPSINNVGPLPTTKPEINSITALSGADSDVDTNVMTLRPEAGAYSANLSAANNLFITSLNDRLGETHYTDVHTGERRVTSMWLRNEGGHQRTRESQGQLSSLINRYVVQLGGDIAQWSDNVWGHFRLGMMAGYGNSKSKTESRLSGYSARSSIDGYSTGLYSTWYANNEEKSGLYIDSWVQYSWFNNSISGQELATERYKSKGLTASVESGYTFKLAENMTKNAAYFIQPKAQMTWMGVKADEHKEENGSNISGVGQGNIQTRLGVKAFMNGYSDLDRGNNRIFQPFIEATWLHNTKTFGTTLDSMTVQQSGTTNIGELKLGVEGHISERLGLWGNVGQQIGGQGYSDTAVVLGVKYQF</sequence>
<dbReference type="Pfam" id="PF18883">
    <property type="entry name" value="AC_1"/>
    <property type="match status" value="2"/>
</dbReference>
<dbReference type="Gene3D" id="2.160.20.20">
    <property type="match status" value="2"/>
</dbReference>
<dbReference type="InterPro" id="IPR012332">
    <property type="entry name" value="Autotransporter_pectin_lyase_C"/>
</dbReference>
<dbReference type="SMART" id="SM00869">
    <property type="entry name" value="Autotransporter"/>
    <property type="match status" value="1"/>
</dbReference>
<reference evidence="2" key="1">
    <citation type="submission" date="2023-06" db="EMBL/GenBank/DDBJ databases">
        <authorList>
            <person name="Polev D.E."/>
            <person name="Saitova A.T."/>
            <person name="Bogumilchik E.A."/>
            <person name="Kokorina G.I."/>
            <person name="Voskresenskaia E.A."/>
        </authorList>
    </citation>
    <scope>NUCLEOTIDE SEQUENCE</scope>
    <source>
        <strain evidence="2">2145 StPb PI</strain>
    </source>
</reference>
<dbReference type="InterPro" id="IPR030930">
    <property type="entry name" value="AIDA"/>
</dbReference>
<evidence type="ECO:0000313" key="2">
    <source>
        <dbReference type="EMBL" id="MDN0087308.1"/>
    </source>
</evidence>
<dbReference type="CDD" id="cd01344">
    <property type="entry name" value="PL2_Passenger_AT"/>
    <property type="match status" value="2"/>
</dbReference>
<dbReference type="InterPro" id="IPR050909">
    <property type="entry name" value="Bact_Autotransporter_VF"/>
</dbReference>
<feature type="domain" description="Autotransporter" evidence="1">
    <location>
        <begin position="973"/>
        <end position="1258"/>
    </location>
</feature>
<dbReference type="EMBL" id="JAUEHU010000006">
    <property type="protein sequence ID" value="MDN0087308.1"/>
    <property type="molecule type" value="Genomic_DNA"/>
</dbReference>
<dbReference type="RefSeq" id="WP_289817825.1">
    <property type="nucleotide sequence ID" value="NZ_JAUEHU010000006.1"/>
</dbReference>
<name>A0AAW7JWB8_9GAMM</name>
<dbReference type="Gene3D" id="2.40.128.130">
    <property type="entry name" value="Autotransporter beta-domain"/>
    <property type="match status" value="1"/>
</dbReference>
<dbReference type="AlphaFoldDB" id="A0AAW7JWB8"/>
<dbReference type="InterPro" id="IPR036709">
    <property type="entry name" value="Autotransporte_beta_dom_sf"/>
</dbReference>
<evidence type="ECO:0000313" key="3">
    <source>
        <dbReference type="Proteomes" id="UP001167864"/>
    </source>
</evidence>
<dbReference type="Pfam" id="PF03797">
    <property type="entry name" value="Autotransporter"/>
    <property type="match status" value="1"/>
</dbReference>
<dbReference type="Proteomes" id="UP001167864">
    <property type="component" value="Unassembled WGS sequence"/>
</dbReference>
<dbReference type="NCBIfam" id="TIGR01414">
    <property type="entry name" value="autotrans_barl"/>
    <property type="match status" value="2"/>
</dbReference>
<dbReference type="PANTHER" id="PTHR12338">
    <property type="entry name" value="AUTOTRANSPORTER"/>
    <property type="match status" value="1"/>
</dbReference>
<dbReference type="SUPFAM" id="SSF103515">
    <property type="entry name" value="Autotransporter"/>
    <property type="match status" value="1"/>
</dbReference>
<comment type="caution">
    <text evidence="2">The sequence shown here is derived from an EMBL/GenBank/DDBJ whole genome shotgun (WGS) entry which is preliminary data.</text>
</comment>
<organism evidence="2 3">
    <name type="scientific">Yersinia nurmii</name>
    <dbReference type="NCBI Taxonomy" id="685706"/>
    <lineage>
        <taxon>Bacteria</taxon>
        <taxon>Pseudomonadati</taxon>
        <taxon>Pseudomonadota</taxon>
        <taxon>Gammaproteobacteria</taxon>
        <taxon>Enterobacterales</taxon>
        <taxon>Yersiniaceae</taxon>
        <taxon>Yersinia</taxon>
    </lineage>
</organism>
<dbReference type="PANTHER" id="PTHR12338:SF5">
    <property type="entry name" value="ANTIGEN 43-RELATED"/>
    <property type="match status" value="1"/>
</dbReference>
<dbReference type="PROSITE" id="PS51208">
    <property type="entry name" value="AUTOTRANSPORTER"/>
    <property type="match status" value="1"/>
</dbReference>
<dbReference type="InterPro" id="IPR011050">
    <property type="entry name" value="Pectin_lyase_fold/virulence"/>
</dbReference>
<dbReference type="NCBIfam" id="TIGR04415">
    <property type="entry name" value="O_hepto_targRPT"/>
    <property type="match status" value="4"/>
</dbReference>
<dbReference type="InterPro" id="IPR043990">
    <property type="entry name" value="AC_1"/>
</dbReference>
<accession>A0AAW7JWB8</accession>
<protein>
    <submittedName>
        <fullName evidence="2">Autotransporter outer membrane beta-barrel domain-containing protein</fullName>
    </submittedName>
</protein>
<dbReference type="SUPFAM" id="SSF51126">
    <property type="entry name" value="Pectin lyase-like"/>
    <property type="match status" value="2"/>
</dbReference>
<dbReference type="InterPro" id="IPR006315">
    <property type="entry name" value="OM_autotransptr_brl_dom"/>
</dbReference>
<dbReference type="InterPro" id="IPR005546">
    <property type="entry name" value="Autotransporte_beta"/>
</dbReference>
<proteinExistence type="predicted"/>
<dbReference type="GO" id="GO:0019867">
    <property type="term" value="C:outer membrane"/>
    <property type="evidence" value="ECO:0007669"/>
    <property type="project" value="InterPro"/>
</dbReference>